<dbReference type="GO" id="GO:0003677">
    <property type="term" value="F:DNA binding"/>
    <property type="evidence" value="ECO:0007669"/>
    <property type="project" value="InterPro"/>
</dbReference>
<dbReference type="PROSITE" id="PS00093">
    <property type="entry name" value="N4_MTASE"/>
    <property type="match status" value="1"/>
</dbReference>
<evidence type="ECO:0000256" key="1">
    <source>
        <dbReference type="ARBA" id="ARBA00010203"/>
    </source>
</evidence>
<keyword evidence="4 8" id="KW-0808">Transferase</keyword>
<dbReference type="EMBL" id="DSPX01000202">
    <property type="protein sequence ID" value="HGG02948.1"/>
    <property type="molecule type" value="Genomic_DNA"/>
</dbReference>
<reference evidence="8" key="1">
    <citation type="journal article" date="2020" name="mSystems">
        <title>Genome- and Community-Level Interaction Insights into Carbon Utilization and Element Cycling Functions of Hydrothermarchaeota in Hydrothermal Sediment.</title>
        <authorList>
            <person name="Zhou Z."/>
            <person name="Liu Y."/>
            <person name="Xu W."/>
            <person name="Pan J."/>
            <person name="Luo Z.H."/>
            <person name="Li M."/>
        </authorList>
    </citation>
    <scope>NUCLEOTIDE SEQUENCE [LARGE SCALE GENOMIC DNA]</scope>
    <source>
        <strain evidence="8">SpSt-374</strain>
    </source>
</reference>
<protein>
    <recommendedName>
        <fullName evidence="2">site-specific DNA-methyltransferase (cytosine-N(4)-specific)</fullName>
        <ecNumber evidence="2">2.1.1.113</ecNumber>
    </recommendedName>
</protein>
<gene>
    <name evidence="8" type="ORF">ENR15_20465</name>
</gene>
<dbReference type="EC" id="2.1.1.113" evidence="2"/>
<dbReference type="GO" id="GO:0015667">
    <property type="term" value="F:site-specific DNA-methyltransferase (cytosine-N4-specific) activity"/>
    <property type="evidence" value="ECO:0007669"/>
    <property type="project" value="UniProtKB-EC"/>
</dbReference>
<evidence type="ECO:0000256" key="6">
    <source>
        <dbReference type="ARBA" id="ARBA00022747"/>
    </source>
</evidence>
<accession>A0A7C3ZZ06</accession>
<evidence type="ECO:0000256" key="7">
    <source>
        <dbReference type="ARBA" id="ARBA00049120"/>
    </source>
</evidence>
<dbReference type="InterPro" id="IPR029063">
    <property type="entry name" value="SAM-dependent_MTases_sf"/>
</dbReference>
<keyword evidence="6" id="KW-0680">Restriction system</keyword>
<dbReference type="GO" id="GO:0032259">
    <property type="term" value="P:methylation"/>
    <property type="evidence" value="ECO:0007669"/>
    <property type="project" value="UniProtKB-KW"/>
</dbReference>
<dbReference type="Gene3D" id="3.40.50.150">
    <property type="entry name" value="Vaccinia Virus protein VP39"/>
    <property type="match status" value="2"/>
</dbReference>
<proteinExistence type="inferred from homology"/>
<comment type="similarity">
    <text evidence="1">Belongs to the N(4)/N(6)-methyltransferase family. N(4) subfamily.</text>
</comment>
<evidence type="ECO:0000313" key="8">
    <source>
        <dbReference type="EMBL" id="HGG02948.1"/>
    </source>
</evidence>
<dbReference type="SUPFAM" id="SSF53335">
    <property type="entry name" value="S-adenosyl-L-methionine-dependent methyltransferases"/>
    <property type="match status" value="2"/>
</dbReference>
<evidence type="ECO:0000256" key="5">
    <source>
        <dbReference type="ARBA" id="ARBA00022691"/>
    </source>
</evidence>
<organism evidence="8">
    <name type="scientific">Planktothricoides sp. SpSt-374</name>
    <dbReference type="NCBI Taxonomy" id="2282167"/>
    <lineage>
        <taxon>Bacteria</taxon>
        <taxon>Bacillati</taxon>
        <taxon>Cyanobacteriota</taxon>
        <taxon>Cyanophyceae</taxon>
        <taxon>Oscillatoriophycideae</taxon>
        <taxon>Oscillatoriales</taxon>
        <taxon>Oscillatoriaceae</taxon>
        <taxon>Planktothricoides</taxon>
    </lineage>
</organism>
<evidence type="ECO:0000256" key="3">
    <source>
        <dbReference type="ARBA" id="ARBA00022603"/>
    </source>
</evidence>
<dbReference type="InterPro" id="IPR017985">
    <property type="entry name" value="MeTrfase_CN4_CS"/>
</dbReference>
<sequence length="402" mass="45892">MVSQKSDLTFKHNLKHGRHGWLRLTPAYSVKIVGDILERLGEPQRVLDPFSGTGTTGLVCAERGVNCDLVDINPFLVWLAKVKADNYTLGELDAANNLAQTAVNKARQHPATENLWIPPLHNIERWWDSERLIALARLFRGLQISECTGKVRNLTLVAFCRVAINWSNAAFNHQSMSFKSPQLSLFQERESDLIFNDFLRQIQEIIAAATKNIRGKVHVYEGDSRHLGQILSEKYDCVITSPPYVNRMSYIREVRPYMYWLGFLQLAREAGELDWQAIGGTWGIATSRLNTWKPGDMVIGDDSFDEMLQGIRNCSEPLANYVHKYFLDIKTHLLSLHEVLLPGADLFWIVGNSKFYDTLVPVELIYVNILESLGFRDVNYSILRKRNSKKELHEFLISARAS</sequence>
<keyword evidence="5" id="KW-0949">S-adenosyl-L-methionine</keyword>
<comment type="catalytic activity">
    <reaction evidence="7">
        <text>a 2'-deoxycytidine in DNA + S-adenosyl-L-methionine = an N(4)-methyl-2'-deoxycytidine in DNA + S-adenosyl-L-homocysteine + H(+)</text>
        <dbReference type="Rhea" id="RHEA:16857"/>
        <dbReference type="Rhea" id="RHEA-COMP:11369"/>
        <dbReference type="Rhea" id="RHEA-COMP:13674"/>
        <dbReference type="ChEBI" id="CHEBI:15378"/>
        <dbReference type="ChEBI" id="CHEBI:57856"/>
        <dbReference type="ChEBI" id="CHEBI:59789"/>
        <dbReference type="ChEBI" id="CHEBI:85452"/>
        <dbReference type="ChEBI" id="CHEBI:137933"/>
        <dbReference type="EC" id="2.1.1.113"/>
    </reaction>
</comment>
<dbReference type="AlphaFoldDB" id="A0A7C3ZZ06"/>
<keyword evidence="3 8" id="KW-0489">Methyltransferase</keyword>
<name>A0A7C3ZZ06_9CYAN</name>
<evidence type="ECO:0000256" key="4">
    <source>
        <dbReference type="ARBA" id="ARBA00022679"/>
    </source>
</evidence>
<comment type="caution">
    <text evidence="8">The sequence shown here is derived from an EMBL/GenBank/DDBJ whole genome shotgun (WGS) entry which is preliminary data.</text>
</comment>
<dbReference type="GO" id="GO:0009307">
    <property type="term" value="P:DNA restriction-modification system"/>
    <property type="evidence" value="ECO:0007669"/>
    <property type="project" value="UniProtKB-KW"/>
</dbReference>
<evidence type="ECO:0000256" key="2">
    <source>
        <dbReference type="ARBA" id="ARBA00012185"/>
    </source>
</evidence>